<dbReference type="Gene3D" id="3.50.50.60">
    <property type="entry name" value="FAD/NAD(P)-binding domain"/>
    <property type="match status" value="1"/>
</dbReference>
<feature type="binding site" evidence="5">
    <location>
        <position position="148"/>
    </location>
    <ligand>
        <name>FAD</name>
        <dbReference type="ChEBI" id="CHEBI:57692"/>
    </ligand>
</feature>
<protein>
    <recommendedName>
        <fullName evidence="7">Glucose-methanol-choline oxidoreductase N-terminal domain-containing protein</fullName>
    </recommendedName>
</protein>
<dbReference type="InterPro" id="IPR012132">
    <property type="entry name" value="GMC_OxRdtase"/>
</dbReference>
<evidence type="ECO:0000256" key="6">
    <source>
        <dbReference type="SAM" id="Phobius"/>
    </source>
</evidence>
<dbReference type="InterPro" id="IPR036188">
    <property type="entry name" value="FAD/NAD-bd_sf"/>
</dbReference>
<evidence type="ECO:0000259" key="7">
    <source>
        <dbReference type="PROSITE" id="PS00624"/>
    </source>
</evidence>
<dbReference type="SUPFAM" id="SSF54373">
    <property type="entry name" value="FAD-linked reductases, C-terminal domain"/>
    <property type="match status" value="1"/>
</dbReference>
<evidence type="ECO:0000256" key="3">
    <source>
        <dbReference type="ARBA" id="ARBA00022630"/>
    </source>
</evidence>
<comment type="similarity">
    <text evidence="2">Belongs to the GMC oxidoreductase family.</text>
</comment>
<dbReference type="PROSITE" id="PS00624">
    <property type="entry name" value="GMC_OXRED_2"/>
    <property type="match status" value="1"/>
</dbReference>
<dbReference type="GO" id="GO:0050660">
    <property type="term" value="F:flavin adenine dinucleotide binding"/>
    <property type="evidence" value="ECO:0007669"/>
    <property type="project" value="InterPro"/>
</dbReference>
<evidence type="ECO:0000256" key="1">
    <source>
        <dbReference type="ARBA" id="ARBA00001974"/>
    </source>
</evidence>
<evidence type="ECO:0000256" key="5">
    <source>
        <dbReference type="PIRSR" id="PIRSR000137-2"/>
    </source>
</evidence>
<accession>A0A2C9K9I8</accession>
<evidence type="ECO:0000256" key="2">
    <source>
        <dbReference type="ARBA" id="ARBA00010790"/>
    </source>
</evidence>
<keyword evidence="6" id="KW-1133">Transmembrane helix</keyword>
<gene>
    <name evidence="8" type="primary">106076716</name>
</gene>
<dbReference type="EnsemblMetazoa" id="BGLB016741-RA">
    <property type="protein sequence ID" value="BGLB016741-PA"/>
    <property type="gene ID" value="BGLB016741"/>
</dbReference>
<dbReference type="PANTHER" id="PTHR11552">
    <property type="entry name" value="GLUCOSE-METHANOL-CHOLINE GMC OXIDOREDUCTASE"/>
    <property type="match status" value="1"/>
</dbReference>
<dbReference type="OrthoDB" id="269227at2759"/>
<evidence type="ECO:0000313" key="9">
    <source>
        <dbReference type="Proteomes" id="UP000076420"/>
    </source>
</evidence>
<dbReference type="InterPro" id="IPR000172">
    <property type="entry name" value="GMC_OxRdtase_N"/>
</dbReference>
<dbReference type="PIRSF" id="PIRSF000137">
    <property type="entry name" value="Alcohol_oxidase"/>
    <property type="match status" value="1"/>
</dbReference>
<dbReference type="AlphaFoldDB" id="A0A2C9K9I8"/>
<organism evidence="8 9">
    <name type="scientific">Biomphalaria glabrata</name>
    <name type="common">Bloodfluke planorb</name>
    <name type="synonym">Freshwater snail</name>
    <dbReference type="NCBI Taxonomy" id="6526"/>
    <lineage>
        <taxon>Eukaryota</taxon>
        <taxon>Metazoa</taxon>
        <taxon>Spiralia</taxon>
        <taxon>Lophotrochozoa</taxon>
        <taxon>Mollusca</taxon>
        <taxon>Gastropoda</taxon>
        <taxon>Heterobranchia</taxon>
        <taxon>Euthyneura</taxon>
        <taxon>Panpulmonata</taxon>
        <taxon>Hygrophila</taxon>
        <taxon>Lymnaeoidea</taxon>
        <taxon>Planorbidae</taxon>
        <taxon>Biomphalaria</taxon>
    </lineage>
</organism>
<evidence type="ECO:0000256" key="4">
    <source>
        <dbReference type="ARBA" id="ARBA00022827"/>
    </source>
</evidence>
<comment type="cofactor">
    <cofactor evidence="1 5">
        <name>FAD</name>
        <dbReference type="ChEBI" id="CHEBI:57692"/>
    </cofactor>
</comment>
<dbReference type="InterPro" id="IPR007867">
    <property type="entry name" value="GMC_OxRtase_C"/>
</dbReference>
<feature type="binding site" evidence="5">
    <location>
        <position position="280"/>
    </location>
    <ligand>
        <name>FAD</name>
        <dbReference type="ChEBI" id="CHEBI:57692"/>
    </ligand>
</feature>
<evidence type="ECO:0000313" key="8">
    <source>
        <dbReference type="EnsemblMetazoa" id="BGLB016741-PA"/>
    </source>
</evidence>
<dbReference type="Pfam" id="PF00732">
    <property type="entry name" value="GMC_oxred_N"/>
    <property type="match status" value="1"/>
</dbReference>
<reference evidence="8" key="1">
    <citation type="submission" date="2020-05" db="UniProtKB">
        <authorList>
            <consortium name="EnsemblMetazoa"/>
        </authorList>
    </citation>
    <scope>IDENTIFICATION</scope>
    <source>
        <strain evidence="8">BB02</strain>
    </source>
</reference>
<dbReference type="Pfam" id="PF05199">
    <property type="entry name" value="GMC_oxred_C"/>
    <property type="match status" value="1"/>
</dbReference>
<dbReference type="VEuPathDB" id="VectorBase:BGLAX_034048"/>
<dbReference type="PANTHER" id="PTHR11552:SF147">
    <property type="entry name" value="CHOLINE DEHYDROGENASE, MITOCHONDRIAL"/>
    <property type="match status" value="1"/>
</dbReference>
<dbReference type="SUPFAM" id="SSF51905">
    <property type="entry name" value="FAD/NAD(P)-binding domain"/>
    <property type="match status" value="1"/>
</dbReference>
<feature type="domain" description="Glucose-methanol-choline oxidoreductase N-terminal" evidence="7">
    <location>
        <begin position="315"/>
        <end position="329"/>
    </location>
</feature>
<dbReference type="VEuPathDB" id="VectorBase:BGLB016741"/>
<keyword evidence="4 5" id="KW-0274">FAD</keyword>
<dbReference type="GO" id="GO:0016614">
    <property type="term" value="F:oxidoreductase activity, acting on CH-OH group of donors"/>
    <property type="evidence" value="ECO:0007669"/>
    <property type="project" value="InterPro"/>
</dbReference>
<feature type="transmembrane region" description="Helical" evidence="6">
    <location>
        <begin position="21"/>
        <end position="43"/>
    </location>
</feature>
<keyword evidence="6" id="KW-0812">Transmembrane</keyword>
<dbReference type="Proteomes" id="UP000076420">
    <property type="component" value="Unassembled WGS sequence"/>
</dbReference>
<keyword evidence="3" id="KW-0285">Flavoprotein</keyword>
<dbReference type="STRING" id="6526.A0A2C9K9I8"/>
<feature type="binding site" evidence="5">
    <location>
        <position position="144"/>
    </location>
    <ligand>
        <name>FAD</name>
        <dbReference type="ChEBI" id="CHEBI:57692"/>
    </ligand>
</feature>
<keyword evidence="6" id="KW-0472">Membrane</keyword>
<proteinExistence type="inferred from homology"/>
<name>A0A2C9K9I8_BIOGL</name>
<dbReference type="Gene3D" id="3.30.560.10">
    <property type="entry name" value="Glucose Oxidase, domain 3"/>
    <property type="match status" value="1"/>
</dbReference>
<sequence length="619" mass="68998">MSKSKTPEKKQKKAAQVTQNINVLSIGNILLVAALAILAYRYFQCCDQPGEGLAKKLNASYDYIVIGAGSAGCVLANRLSEDSDVSVLLLEAGGDDRGDFNLMTPGLSHLNMHSKYDWEYYTEPQKHGLKGYNQRRSFWPRGKVLGGTSNLYSMVVIRGHKLDYDTWAELGSEGWSYNDVLPFFKKSEDMQDPTLAQSEFHGTGGPLKVSVPKTMPLTDILLAAGQELGLQISDPNGEVMEGLSQTQSHSYKGVRWSTSRGYIHPILSRKNLHVYLNSHVTKILFEGKQAVGVSLIHEGRKETVRANKEIILSAGAIGSPQILMLSGIGPKEHLTELGVPVVADLPVGSNLQDHLFYEYSIGLNQTVSATPEKLDSLWSRLQLKLFGSGVLSSSHFVEVQVFDCTDEKSRKRNYPDFQIMFHQTPWTVESLRKFGYSEETLKESEHRNTHTDMFACEASLLRPESRGTIKLRSSDPFDYPILDPNYLHRQEDVDLLVRGIRYCQRFEQTKALKALGAVPADRPNKFCKDLGYDTDSYWECMVRQKIHTIYHHSGTCKMGKKGDATAVVDPRLRVHGVKGLRVADASIMPLIPSGNTHTPVVMVAEKAAHMIKEDRHASG</sequence>
<dbReference type="KEGG" id="bgt:106076716"/>